<dbReference type="EMBL" id="FMTY01000006">
    <property type="protein sequence ID" value="SCX16228.1"/>
    <property type="molecule type" value="Genomic_DNA"/>
</dbReference>
<accession>A0A1G4W3N6</accession>
<protein>
    <recommendedName>
        <fullName evidence="3">Lipoprotein</fullName>
    </recommendedName>
</protein>
<dbReference type="Proteomes" id="UP000182124">
    <property type="component" value="Unassembled WGS sequence"/>
</dbReference>
<organism evidence="1 2">
    <name type="scientific">Flavobacterium saliperosum</name>
    <dbReference type="NCBI Taxonomy" id="329186"/>
    <lineage>
        <taxon>Bacteria</taxon>
        <taxon>Pseudomonadati</taxon>
        <taxon>Bacteroidota</taxon>
        <taxon>Flavobacteriia</taxon>
        <taxon>Flavobacteriales</taxon>
        <taxon>Flavobacteriaceae</taxon>
        <taxon>Flavobacterium</taxon>
    </lineage>
</organism>
<dbReference type="AlphaFoldDB" id="A0A1G4W3N6"/>
<reference evidence="1 2" key="1">
    <citation type="submission" date="2016-10" db="EMBL/GenBank/DDBJ databases">
        <authorList>
            <person name="de Groot N.N."/>
        </authorList>
    </citation>
    <scope>NUCLEOTIDE SEQUENCE [LARGE SCALE GENOMIC DNA]</scope>
    <source>
        <strain evidence="1 2">CGMCC 1.3801</strain>
    </source>
</reference>
<name>A0A1G4W3N6_9FLAO</name>
<evidence type="ECO:0000313" key="2">
    <source>
        <dbReference type="Proteomes" id="UP000182124"/>
    </source>
</evidence>
<sequence length="164" mass="18360">MKAILLFMTILFFFQGCTKQEIEPGNREAENGKLLNEFPVTIKSAYFEGWISGVQGGGSGMDFFIELGEPLPKGVFLKNVLFRDTKAAVFPLTELLFVARLSGEINSGEGIPMDYDTFRVVANAIPSTSPIKDDQALLEYVNNGEVFWHLIPNVKEQEPDFYPE</sequence>
<evidence type="ECO:0008006" key="3">
    <source>
        <dbReference type="Google" id="ProtNLM"/>
    </source>
</evidence>
<dbReference type="PROSITE" id="PS51257">
    <property type="entry name" value="PROKAR_LIPOPROTEIN"/>
    <property type="match status" value="1"/>
</dbReference>
<dbReference type="RefSeq" id="WP_023576183.1">
    <property type="nucleotide sequence ID" value="NZ_CBCSBQ010000010.1"/>
</dbReference>
<gene>
    <name evidence="1" type="ORF">SAMN02927925_02357</name>
</gene>
<dbReference type="eggNOG" id="ENOG5031189">
    <property type="taxonomic scope" value="Bacteria"/>
</dbReference>
<evidence type="ECO:0000313" key="1">
    <source>
        <dbReference type="EMBL" id="SCX16228.1"/>
    </source>
</evidence>
<proteinExistence type="predicted"/>